<keyword evidence="16" id="KW-1185">Reference proteome</keyword>
<feature type="compositionally biased region" description="Low complexity" evidence="13">
    <location>
        <begin position="81"/>
        <end position="93"/>
    </location>
</feature>
<evidence type="ECO:0000256" key="13">
    <source>
        <dbReference type="SAM" id="MobiDB-lite"/>
    </source>
</evidence>
<comment type="caution">
    <text evidence="15">The sequence shown here is derived from an EMBL/GenBank/DDBJ whole genome shotgun (WGS) entry which is preliminary data.</text>
</comment>
<dbReference type="GO" id="GO:0050613">
    <property type="term" value="F:Delta14-sterol reductase activity"/>
    <property type="evidence" value="ECO:0007669"/>
    <property type="project" value="UniProtKB-ARBA"/>
</dbReference>
<comment type="similarity">
    <text evidence="2">Belongs to the ERG4/ERG24 family.</text>
</comment>
<accession>A0AAN7JV36</accession>
<keyword evidence="4 14" id="KW-0812">Transmembrane</keyword>
<evidence type="ECO:0000313" key="15">
    <source>
        <dbReference type="EMBL" id="KAK4755248.1"/>
    </source>
</evidence>
<dbReference type="EMBL" id="JAXIOK010000014">
    <property type="protein sequence ID" value="KAK4755248.1"/>
    <property type="molecule type" value="Genomic_DNA"/>
</dbReference>
<keyword evidence="5" id="KW-0752">Steroid biosynthesis</keyword>
<evidence type="ECO:0000256" key="10">
    <source>
        <dbReference type="ARBA" id="ARBA00023136"/>
    </source>
</evidence>
<name>A0AAN7JV36_9MYRT</name>
<keyword evidence="7" id="KW-0560">Oxidoreductase</keyword>
<dbReference type="PROSITE" id="PS01017">
    <property type="entry name" value="STEROL_REDUCT_1"/>
    <property type="match status" value="1"/>
</dbReference>
<evidence type="ECO:0000256" key="12">
    <source>
        <dbReference type="ARBA" id="ARBA00023221"/>
    </source>
</evidence>
<evidence type="ECO:0000256" key="5">
    <source>
        <dbReference type="ARBA" id="ARBA00022955"/>
    </source>
</evidence>
<feature type="region of interest" description="Disordered" evidence="13">
    <location>
        <begin position="74"/>
        <end position="96"/>
    </location>
</feature>
<reference evidence="15 16" key="1">
    <citation type="journal article" date="2023" name="Hortic Res">
        <title>Pangenome of water caltrop reveals structural variations and asymmetric subgenome divergence after allopolyploidization.</title>
        <authorList>
            <person name="Zhang X."/>
            <person name="Chen Y."/>
            <person name="Wang L."/>
            <person name="Yuan Y."/>
            <person name="Fang M."/>
            <person name="Shi L."/>
            <person name="Lu R."/>
            <person name="Comes H.P."/>
            <person name="Ma Y."/>
            <person name="Chen Y."/>
            <person name="Huang G."/>
            <person name="Zhou Y."/>
            <person name="Zheng Z."/>
            <person name="Qiu Y."/>
        </authorList>
    </citation>
    <scope>NUCLEOTIDE SEQUENCE [LARGE SCALE GENOMIC DNA]</scope>
    <source>
        <tissue evidence="15">Roots</tissue>
    </source>
</reference>
<evidence type="ECO:0000256" key="7">
    <source>
        <dbReference type="ARBA" id="ARBA00023002"/>
    </source>
</evidence>
<evidence type="ECO:0000256" key="9">
    <source>
        <dbReference type="ARBA" id="ARBA00023098"/>
    </source>
</evidence>
<keyword evidence="6 14" id="KW-1133">Transmembrane helix</keyword>
<evidence type="ECO:0000256" key="11">
    <source>
        <dbReference type="ARBA" id="ARBA00023166"/>
    </source>
</evidence>
<keyword evidence="10 14" id="KW-0472">Membrane</keyword>
<dbReference type="AlphaFoldDB" id="A0AAN7JV36"/>
<keyword evidence="3" id="KW-0444">Lipid biosynthesis</keyword>
<dbReference type="PANTHER" id="PTHR21257">
    <property type="entry name" value="DELTA(14)-STEROL REDUCTASE"/>
    <property type="match status" value="1"/>
</dbReference>
<evidence type="ECO:0000256" key="6">
    <source>
        <dbReference type="ARBA" id="ARBA00022989"/>
    </source>
</evidence>
<evidence type="ECO:0000256" key="3">
    <source>
        <dbReference type="ARBA" id="ARBA00022516"/>
    </source>
</evidence>
<dbReference type="InterPro" id="IPR018083">
    <property type="entry name" value="Sterol_reductase_CS"/>
</dbReference>
<comment type="subcellular location">
    <subcellularLocation>
        <location evidence="1">Membrane</location>
        <topology evidence="1">Multi-pass membrane protein</topology>
    </subcellularLocation>
</comment>
<feature type="transmembrane region" description="Helical" evidence="14">
    <location>
        <begin position="100"/>
        <end position="120"/>
    </location>
</feature>
<evidence type="ECO:0000256" key="14">
    <source>
        <dbReference type="SAM" id="Phobius"/>
    </source>
</evidence>
<proteinExistence type="inferred from homology"/>
<evidence type="ECO:0000256" key="8">
    <source>
        <dbReference type="ARBA" id="ARBA00023011"/>
    </source>
</evidence>
<dbReference type="GO" id="GO:0005789">
    <property type="term" value="C:endoplasmic reticulum membrane"/>
    <property type="evidence" value="ECO:0007669"/>
    <property type="project" value="TreeGrafter"/>
</dbReference>
<dbReference type="Proteomes" id="UP001345219">
    <property type="component" value="Chromosome 8"/>
</dbReference>
<feature type="transmembrane region" description="Helical" evidence="14">
    <location>
        <begin position="180"/>
        <end position="199"/>
    </location>
</feature>
<sequence length="246" mass="26746">MYAGGCREDHFIHSEWSEHDVLSLFSANGSVSNIAIHQPNFSGNVVRYEVRNHLNAQAQGRMCLMALKAPTQDGKEHHEYSPASASPGEPSSATGQDSNLFYTTEMQVAILGTFFAYLAVLRSVLPGKVIPGAVLPDGTRLHYLCNGLLSLLLLVGLLGLGSWMNSIDPTIIAERGLELLSATFICCILVTLALYAGGVKSKSQTSSLKPHISGNFVHDWWFGIQLNPQCMGIDLKFFFVRAGMMG</sequence>
<evidence type="ECO:0000313" key="16">
    <source>
        <dbReference type="Proteomes" id="UP001345219"/>
    </source>
</evidence>
<feature type="transmembrane region" description="Helical" evidence="14">
    <location>
        <begin position="141"/>
        <end position="160"/>
    </location>
</feature>
<dbReference type="InterPro" id="IPR001171">
    <property type="entry name" value="ERG24_DHCR-like"/>
</dbReference>
<evidence type="ECO:0000256" key="4">
    <source>
        <dbReference type="ARBA" id="ARBA00022692"/>
    </source>
</evidence>
<evidence type="ECO:0000256" key="1">
    <source>
        <dbReference type="ARBA" id="ARBA00004141"/>
    </source>
</evidence>
<dbReference type="Pfam" id="PF01222">
    <property type="entry name" value="ERG4_ERG24"/>
    <property type="match status" value="1"/>
</dbReference>
<keyword evidence="9" id="KW-0443">Lipid metabolism</keyword>
<dbReference type="GO" id="GO:0016126">
    <property type="term" value="P:sterol biosynthetic process"/>
    <property type="evidence" value="ECO:0007669"/>
    <property type="project" value="UniProtKB-KW"/>
</dbReference>
<organism evidence="15 16">
    <name type="scientific">Trapa incisa</name>
    <dbReference type="NCBI Taxonomy" id="236973"/>
    <lineage>
        <taxon>Eukaryota</taxon>
        <taxon>Viridiplantae</taxon>
        <taxon>Streptophyta</taxon>
        <taxon>Embryophyta</taxon>
        <taxon>Tracheophyta</taxon>
        <taxon>Spermatophyta</taxon>
        <taxon>Magnoliopsida</taxon>
        <taxon>eudicotyledons</taxon>
        <taxon>Gunneridae</taxon>
        <taxon>Pentapetalae</taxon>
        <taxon>rosids</taxon>
        <taxon>malvids</taxon>
        <taxon>Myrtales</taxon>
        <taxon>Lythraceae</taxon>
        <taxon>Trapa</taxon>
    </lineage>
</organism>
<dbReference type="PANTHER" id="PTHR21257:SF52">
    <property type="entry name" value="DELTA(14)-STEROL REDUCTASE TM7SF2"/>
    <property type="match status" value="1"/>
</dbReference>
<keyword evidence="12" id="KW-0753">Steroid metabolism</keyword>
<evidence type="ECO:0000256" key="2">
    <source>
        <dbReference type="ARBA" id="ARBA00005402"/>
    </source>
</evidence>
<protein>
    <submittedName>
        <fullName evidence="15">Uncharacterized protein</fullName>
    </submittedName>
</protein>
<gene>
    <name evidence="15" type="ORF">SAY87_009005</name>
</gene>
<keyword evidence="8" id="KW-0756">Sterol biosynthesis</keyword>
<keyword evidence="11" id="KW-1207">Sterol metabolism</keyword>